<dbReference type="RefSeq" id="WP_315652540.1">
    <property type="nucleotide sequence ID" value="NZ_JAVXZY010000010.1"/>
</dbReference>
<dbReference type="InterPro" id="IPR006913">
    <property type="entry name" value="CENP-V/GFA"/>
</dbReference>
<dbReference type="PANTHER" id="PTHR33337">
    <property type="entry name" value="GFA DOMAIN-CONTAINING PROTEIN"/>
    <property type="match status" value="1"/>
</dbReference>
<evidence type="ECO:0000256" key="2">
    <source>
        <dbReference type="ARBA" id="ARBA00022723"/>
    </source>
</evidence>
<comment type="similarity">
    <text evidence="1">Belongs to the Gfa family.</text>
</comment>
<keyword evidence="3" id="KW-0862">Zinc</keyword>
<evidence type="ECO:0000256" key="1">
    <source>
        <dbReference type="ARBA" id="ARBA00005495"/>
    </source>
</evidence>
<accession>A0ABU3PGK5</accession>
<protein>
    <submittedName>
        <fullName evidence="6">GFA family protein</fullName>
    </submittedName>
</protein>
<gene>
    <name evidence="6" type="ORF">RQP53_20450</name>
</gene>
<dbReference type="Proteomes" id="UP001246372">
    <property type="component" value="Unassembled WGS sequence"/>
</dbReference>
<sequence length="134" mass="14341">MSHRKGACLCGAVSYTLSGEPRAIALCHCSHCKKQSGSAFSFNLVVRESDYQQSGDTTVYLDTGDSGEPVHRHFCAKCGSPLFARIAAAPGKVILKAGTLDSLEGLRPLAEIYTAQAVPWLDAVEGAQRFPQNQ</sequence>
<comment type="caution">
    <text evidence="6">The sequence shown here is derived from an EMBL/GenBank/DDBJ whole genome shotgun (WGS) entry which is preliminary data.</text>
</comment>
<dbReference type="InterPro" id="IPR011057">
    <property type="entry name" value="Mss4-like_sf"/>
</dbReference>
<evidence type="ECO:0000256" key="4">
    <source>
        <dbReference type="ARBA" id="ARBA00023239"/>
    </source>
</evidence>
<reference evidence="6" key="1">
    <citation type="submission" date="2023-09" db="EMBL/GenBank/DDBJ databases">
        <title>Paucibacter sp. APW11 Genome sequencing and assembly.</title>
        <authorList>
            <person name="Kim I."/>
        </authorList>
    </citation>
    <scope>NUCLEOTIDE SEQUENCE</scope>
    <source>
        <strain evidence="6">APW11</strain>
    </source>
</reference>
<dbReference type="EMBL" id="JAVXZY010000010">
    <property type="protein sequence ID" value="MDT9001659.1"/>
    <property type="molecule type" value="Genomic_DNA"/>
</dbReference>
<evidence type="ECO:0000313" key="6">
    <source>
        <dbReference type="EMBL" id="MDT9001659.1"/>
    </source>
</evidence>
<evidence type="ECO:0000259" key="5">
    <source>
        <dbReference type="PROSITE" id="PS51891"/>
    </source>
</evidence>
<dbReference type="PANTHER" id="PTHR33337:SF40">
    <property type="entry name" value="CENP-V_GFA DOMAIN-CONTAINING PROTEIN-RELATED"/>
    <property type="match status" value="1"/>
</dbReference>
<keyword evidence="4" id="KW-0456">Lyase</keyword>
<evidence type="ECO:0000256" key="3">
    <source>
        <dbReference type="ARBA" id="ARBA00022833"/>
    </source>
</evidence>
<organism evidence="6 7">
    <name type="scientific">Roseateles aquae</name>
    <dbReference type="NCBI Taxonomy" id="3077235"/>
    <lineage>
        <taxon>Bacteria</taxon>
        <taxon>Pseudomonadati</taxon>
        <taxon>Pseudomonadota</taxon>
        <taxon>Betaproteobacteria</taxon>
        <taxon>Burkholderiales</taxon>
        <taxon>Sphaerotilaceae</taxon>
        <taxon>Roseateles</taxon>
    </lineage>
</organism>
<keyword evidence="7" id="KW-1185">Reference proteome</keyword>
<keyword evidence="2" id="KW-0479">Metal-binding</keyword>
<dbReference type="Gene3D" id="3.90.1590.10">
    <property type="entry name" value="glutathione-dependent formaldehyde- activating enzyme (gfa)"/>
    <property type="match status" value="1"/>
</dbReference>
<dbReference type="Pfam" id="PF04828">
    <property type="entry name" value="GFA"/>
    <property type="match status" value="1"/>
</dbReference>
<dbReference type="PROSITE" id="PS51891">
    <property type="entry name" value="CENP_V_GFA"/>
    <property type="match status" value="1"/>
</dbReference>
<proteinExistence type="inferred from homology"/>
<name>A0ABU3PGK5_9BURK</name>
<feature type="domain" description="CENP-V/GFA" evidence="5">
    <location>
        <begin position="4"/>
        <end position="121"/>
    </location>
</feature>
<evidence type="ECO:0000313" key="7">
    <source>
        <dbReference type="Proteomes" id="UP001246372"/>
    </source>
</evidence>
<dbReference type="SUPFAM" id="SSF51316">
    <property type="entry name" value="Mss4-like"/>
    <property type="match status" value="1"/>
</dbReference>